<name>A0A382RQG5_9ZZZZ</name>
<accession>A0A382RQG5</accession>
<dbReference type="EMBL" id="UINC01123012">
    <property type="protein sequence ID" value="SVC99188.1"/>
    <property type="molecule type" value="Genomic_DNA"/>
</dbReference>
<feature type="non-terminal residue" evidence="1">
    <location>
        <position position="34"/>
    </location>
</feature>
<organism evidence="1">
    <name type="scientific">marine metagenome</name>
    <dbReference type="NCBI Taxonomy" id="408172"/>
    <lineage>
        <taxon>unclassified sequences</taxon>
        <taxon>metagenomes</taxon>
        <taxon>ecological metagenomes</taxon>
    </lineage>
</organism>
<evidence type="ECO:0000313" key="1">
    <source>
        <dbReference type="EMBL" id="SVC99188.1"/>
    </source>
</evidence>
<reference evidence="1" key="1">
    <citation type="submission" date="2018-05" db="EMBL/GenBank/DDBJ databases">
        <authorList>
            <person name="Lanie J.A."/>
            <person name="Ng W.-L."/>
            <person name="Kazmierczak K.M."/>
            <person name="Andrzejewski T.M."/>
            <person name="Davidsen T.M."/>
            <person name="Wayne K.J."/>
            <person name="Tettelin H."/>
            <person name="Glass J.I."/>
            <person name="Rusch D."/>
            <person name="Podicherti R."/>
            <person name="Tsui H.-C.T."/>
            <person name="Winkler M.E."/>
        </authorList>
    </citation>
    <scope>NUCLEOTIDE SEQUENCE</scope>
</reference>
<proteinExistence type="predicted"/>
<protein>
    <submittedName>
        <fullName evidence="1">Uncharacterized protein</fullName>
    </submittedName>
</protein>
<sequence>MYFPRMSVSMLSLSPTFFDLKFVTLIVCGIKQTD</sequence>
<gene>
    <name evidence="1" type="ORF">METZ01_LOCUS352042</name>
</gene>
<dbReference type="AlphaFoldDB" id="A0A382RQG5"/>